<dbReference type="AlphaFoldDB" id="A0A5N6SU48"/>
<dbReference type="RefSeq" id="XP_031912986.1">
    <property type="nucleotide sequence ID" value="XM_032050900.1"/>
</dbReference>
<feature type="transmembrane region" description="Helical" evidence="1">
    <location>
        <begin position="16"/>
        <end position="42"/>
    </location>
</feature>
<organism evidence="2 3">
    <name type="scientific">Aspergillus pseudotamarii</name>
    <dbReference type="NCBI Taxonomy" id="132259"/>
    <lineage>
        <taxon>Eukaryota</taxon>
        <taxon>Fungi</taxon>
        <taxon>Dikarya</taxon>
        <taxon>Ascomycota</taxon>
        <taxon>Pezizomycotina</taxon>
        <taxon>Eurotiomycetes</taxon>
        <taxon>Eurotiomycetidae</taxon>
        <taxon>Eurotiales</taxon>
        <taxon>Aspergillaceae</taxon>
        <taxon>Aspergillus</taxon>
        <taxon>Aspergillus subgen. Circumdati</taxon>
    </lineage>
</organism>
<dbReference type="EMBL" id="ML743581">
    <property type="protein sequence ID" value="KAE8136923.1"/>
    <property type="molecule type" value="Genomic_DNA"/>
</dbReference>
<keyword evidence="1" id="KW-0472">Membrane</keyword>
<accession>A0A5N6SU48</accession>
<evidence type="ECO:0000313" key="3">
    <source>
        <dbReference type="Proteomes" id="UP000325672"/>
    </source>
</evidence>
<dbReference type="GeneID" id="43635110"/>
<keyword evidence="1" id="KW-0812">Transmembrane</keyword>
<dbReference type="Proteomes" id="UP000325672">
    <property type="component" value="Unassembled WGS sequence"/>
</dbReference>
<proteinExistence type="predicted"/>
<keyword evidence="1" id="KW-1133">Transmembrane helix</keyword>
<keyword evidence="3" id="KW-1185">Reference proteome</keyword>
<evidence type="ECO:0000313" key="2">
    <source>
        <dbReference type="EMBL" id="KAE8136923.1"/>
    </source>
</evidence>
<protein>
    <submittedName>
        <fullName evidence="2">Uncharacterized protein</fullName>
    </submittedName>
</protein>
<gene>
    <name evidence="2" type="ORF">BDV38DRAFT_106551</name>
</gene>
<name>A0A5N6SU48_ASPPS</name>
<evidence type="ECO:0000256" key="1">
    <source>
        <dbReference type="SAM" id="Phobius"/>
    </source>
</evidence>
<reference evidence="2 3" key="1">
    <citation type="submission" date="2019-04" db="EMBL/GenBank/DDBJ databases">
        <title>Friends and foes A comparative genomics study of 23 Aspergillus species from section Flavi.</title>
        <authorList>
            <consortium name="DOE Joint Genome Institute"/>
            <person name="Kjaerbolling I."/>
            <person name="Vesth T."/>
            <person name="Frisvad J.C."/>
            <person name="Nybo J.L."/>
            <person name="Theobald S."/>
            <person name="Kildgaard S."/>
            <person name="Isbrandt T."/>
            <person name="Kuo A."/>
            <person name="Sato A."/>
            <person name="Lyhne E.K."/>
            <person name="Kogle M.E."/>
            <person name="Wiebenga A."/>
            <person name="Kun R.S."/>
            <person name="Lubbers R.J."/>
            <person name="Makela M.R."/>
            <person name="Barry K."/>
            <person name="Chovatia M."/>
            <person name="Clum A."/>
            <person name="Daum C."/>
            <person name="Haridas S."/>
            <person name="He G."/>
            <person name="LaButti K."/>
            <person name="Lipzen A."/>
            <person name="Mondo S."/>
            <person name="Riley R."/>
            <person name="Salamov A."/>
            <person name="Simmons B.A."/>
            <person name="Magnuson J.K."/>
            <person name="Henrissat B."/>
            <person name="Mortensen U.H."/>
            <person name="Larsen T.O."/>
            <person name="Devries R.P."/>
            <person name="Grigoriev I.V."/>
            <person name="Machida M."/>
            <person name="Baker S.E."/>
            <person name="Andersen M.R."/>
        </authorList>
    </citation>
    <scope>NUCLEOTIDE SEQUENCE [LARGE SCALE GENOMIC DNA]</scope>
    <source>
        <strain evidence="2 3">CBS 117625</strain>
    </source>
</reference>
<sequence length="139" mass="15553">MPNHPDNVKRIPSSPLGLYLVLTHLAPLALYLFLIEVPALTVEPCSGEKIRRHWSYPTAQDEKVDWYIDSATVCSLDKAKQDSASEIVSPPEDAHSLYYPGKKMRGICILKGILERSVRDKETTKGASIDLQTVCYLPK</sequence>